<evidence type="ECO:0000259" key="4">
    <source>
        <dbReference type="PROSITE" id="PS50995"/>
    </source>
</evidence>
<name>C8S2H8_9RHOB</name>
<dbReference type="PANTHER" id="PTHR42756:SF1">
    <property type="entry name" value="TRANSCRIPTIONAL REPRESSOR OF EMRAB OPERON"/>
    <property type="match status" value="1"/>
</dbReference>
<dbReference type="InterPro" id="IPR036388">
    <property type="entry name" value="WH-like_DNA-bd_sf"/>
</dbReference>
<sequence length="159" mass="17641">MCYCIASYMMQDCGMDFDRDASTGYLVNLLARLLAKQLEARIKPHGLALGAFPALLHLWENDGLTQKDLVDRLGIEQPTMAATLARMERDGLVTRQKDEADARVQRVRLTPRARALKQVAIAEAAEVNALALSGLEPGEQRQFLENLRQVITALQPPKA</sequence>
<proteinExistence type="predicted"/>
<dbReference type="PROSITE" id="PS50995">
    <property type="entry name" value="HTH_MARR_2"/>
    <property type="match status" value="1"/>
</dbReference>
<evidence type="ECO:0000256" key="1">
    <source>
        <dbReference type="ARBA" id="ARBA00023015"/>
    </source>
</evidence>
<organism evidence="5 6">
    <name type="scientific">Rhodobacter ferrooxidans</name>
    <dbReference type="NCBI Taxonomy" id="371731"/>
    <lineage>
        <taxon>Bacteria</taxon>
        <taxon>Pseudomonadati</taxon>
        <taxon>Pseudomonadota</taxon>
        <taxon>Alphaproteobacteria</taxon>
        <taxon>Rhodobacterales</taxon>
        <taxon>Rhodobacter group</taxon>
        <taxon>Rhodobacter</taxon>
    </lineage>
</organism>
<gene>
    <name evidence="5" type="ORF">Rsw2DRAFT_2256</name>
</gene>
<keyword evidence="3" id="KW-0804">Transcription</keyword>
<dbReference type="CDD" id="cd00090">
    <property type="entry name" value="HTH_ARSR"/>
    <property type="match status" value="1"/>
</dbReference>
<keyword evidence="1" id="KW-0805">Transcription regulation</keyword>
<evidence type="ECO:0000256" key="3">
    <source>
        <dbReference type="ARBA" id="ARBA00023163"/>
    </source>
</evidence>
<dbReference type="eggNOG" id="COG1846">
    <property type="taxonomic scope" value="Bacteria"/>
</dbReference>
<dbReference type="InterPro" id="IPR011991">
    <property type="entry name" value="ArsR-like_HTH"/>
</dbReference>
<accession>C8S2H8</accession>
<dbReference type="GO" id="GO:0003700">
    <property type="term" value="F:DNA-binding transcription factor activity"/>
    <property type="evidence" value="ECO:0007669"/>
    <property type="project" value="InterPro"/>
</dbReference>
<feature type="domain" description="HTH marR-type" evidence="4">
    <location>
        <begin position="20"/>
        <end position="152"/>
    </location>
</feature>
<dbReference type="InterPro" id="IPR000835">
    <property type="entry name" value="HTH_MarR-typ"/>
</dbReference>
<dbReference type="PANTHER" id="PTHR42756">
    <property type="entry name" value="TRANSCRIPTIONAL REGULATOR, MARR"/>
    <property type="match status" value="1"/>
</dbReference>
<evidence type="ECO:0000313" key="6">
    <source>
        <dbReference type="Proteomes" id="UP000010121"/>
    </source>
</evidence>
<reference evidence="5 6" key="1">
    <citation type="submission" date="2009-08" db="EMBL/GenBank/DDBJ databases">
        <title>The draft genome of Rhodobacter sp. SW2.</title>
        <authorList>
            <consortium name="US DOE Joint Genome Institute (JGI-PGF)"/>
            <person name="Lucas S."/>
            <person name="Copeland A."/>
            <person name="Lapidus A."/>
            <person name="Glavina del Rio T."/>
            <person name="Tice H."/>
            <person name="Bruce D."/>
            <person name="Goodwin L."/>
            <person name="Pitluck S."/>
            <person name="Larimer F."/>
            <person name="Land M.L."/>
            <person name="Hauser L."/>
            <person name="Emerson D."/>
        </authorList>
    </citation>
    <scope>NUCLEOTIDE SEQUENCE [LARGE SCALE GENOMIC DNA]</scope>
    <source>
        <strain evidence="5 6">SW2</strain>
    </source>
</reference>
<dbReference type="SMART" id="SM00347">
    <property type="entry name" value="HTH_MARR"/>
    <property type="match status" value="1"/>
</dbReference>
<dbReference type="AlphaFoldDB" id="C8S2H8"/>
<dbReference type="SUPFAM" id="SSF46785">
    <property type="entry name" value="Winged helix' DNA-binding domain"/>
    <property type="match status" value="1"/>
</dbReference>
<dbReference type="PRINTS" id="PR00598">
    <property type="entry name" value="HTHMARR"/>
</dbReference>
<protein>
    <submittedName>
        <fullName evidence="5">Transcriptional regulator, MarR family</fullName>
    </submittedName>
</protein>
<keyword evidence="2" id="KW-0238">DNA-binding</keyword>
<dbReference type="Gene3D" id="1.10.10.10">
    <property type="entry name" value="Winged helix-like DNA-binding domain superfamily/Winged helix DNA-binding domain"/>
    <property type="match status" value="1"/>
</dbReference>
<evidence type="ECO:0000256" key="2">
    <source>
        <dbReference type="ARBA" id="ARBA00023125"/>
    </source>
</evidence>
<evidence type="ECO:0000313" key="5">
    <source>
        <dbReference type="EMBL" id="EEW24849.1"/>
    </source>
</evidence>
<dbReference type="Pfam" id="PF12802">
    <property type="entry name" value="MarR_2"/>
    <property type="match status" value="1"/>
</dbReference>
<comment type="caution">
    <text evidence="5">The sequence shown here is derived from an EMBL/GenBank/DDBJ whole genome shotgun (WGS) entry which is preliminary data.</text>
</comment>
<dbReference type="EMBL" id="ACYY01000014">
    <property type="protein sequence ID" value="EEW24849.1"/>
    <property type="molecule type" value="Genomic_DNA"/>
</dbReference>
<keyword evidence="6" id="KW-1185">Reference proteome</keyword>
<dbReference type="Proteomes" id="UP000010121">
    <property type="component" value="Unassembled WGS sequence"/>
</dbReference>
<dbReference type="GO" id="GO:0003677">
    <property type="term" value="F:DNA binding"/>
    <property type="evidence" value="ECO:0007669"/>
    <property type="project" value="UniProtKB-KW"/>
</dbReference>
<dbReference type="InterPro" id="IPR036390">
    <property type="entry name" value="WH_DNA-bd_sf"/>
</dbReference>